<gene>
    <name evidence="1" type="ORF">ACFSSB_13745</name>
</gene>
<accession>A0ABW5K3K2</accession>
<dbReference type="Proteomes" id="UP001597467">
    <property type="component" value="Unassembled WGS sequence"/>
</dbReference>
<name>A0ABW5K3K2_9FLAO</name>
<comment type="caution">
    <text evidence="1">The sequence shown here is derived from an EMBL/GenBank/DDBJ whole genome shotgun (WGS) entry which is preliminary data.</text>
</comment>
<evidence type="ECO:0000313" key="1">
    <source>
        <dbReference type="EMBL" id="MFD2543391.1"/>
    </source>
</evidence>
<organism evidence="1 2">
    <name type="scientific">Lacinutrix gracilariae</name>
    <dbReference type="NCBI Taxonomy" id="1747198"/>
    <lineage>
        <taxon>Bacteria</taxon>
        <taxon>Pseudomonadati</taxon>
        <taxon>Bacteroidota</taxon>
        <taxon>Flavobacteriia</taxon>
        <taxon>Flavobacteriales</taxon>
        <taxon>Flavobacteriaceae</taxon>
        <taxon>Lacinutrix</taxon>
    </lineage>
</organism>
<reference evidence="2" key="1">
    <citation type="journal article" date="2019" name="Int. J. Syst. Evol. Microbiol.">
        <title>The Global Catalogue of Microorganisms (GCM) 10K type strain sequencing project: providing services to taxonomists for standard genome sequencing and annotation.</title>
        <authorList>
            <consortium name="The Broad Institute Genomics Platform"/>
            <consortium name="The Broad Institute Genome Sequencing Center for Infectious Disease"/>
            <person name="Wu L."/>
            <person name="Ma J."/>
        </authorList>
    </citation>
    <scope>NUCLEOTIDE SEQUENCE [LARGE SCALE GENOMIC DNA]</scope>
    <source>
        <strain evidence="2">KCTC 42808</strain>
    </source>
</reference>
<protein>
    <submittedName>
        <fullName evidence="1">Uncharacterized protein</fullName>
    </submittedName>
</protein>
<keyword evidence="2" id="KW-1185">Reference proteome</keyword>
<evidence type="ECO:0000313" key="2">
    <source>
        <dbReference type="Proteomes" id="UP001597467"/>
    </source>
</evidence>
<proteinExistence type="predicted"/>
<sequence length="137" mass="15890">MENNKLVNVFNFKVDQDVIFCDVYNDFNEKCLDEDLEDVFSSSISKLSQDTYLPILINIGSLSFYNSIKVFRFLSNNSKIKSVVLSETFLVNSYFLKILLSLQNFTRITIIPDAVFKNFKAAFRYCDENNKVYNALS</sequence>
<dbReference type="EMBL" id="JBHULM010000011">
    <property type="protein sequence ID" value="MFD2543391.1"/>
    <property type="molecule type" value="Genomic_DNA"/>
</dbReference>
<dbReference type="RefSeq" id="WP_379905227.1">
    <property type="nucleotide sequence ID" value="NZ_JBHULM010000011.1"/>
</dbReference>